<proteinExistence type="predicted"/>
<dbReference type="EMBL" id="OX451739">
    <property type="protein sequence ID" value="CAI8611242.1"/>
    <property type="molecule type" value="Genomic_DNA"/>
</dbReference>
<feature type="domain" description="DUF7769" evidence="1">
    <location>
        <begin position="92"/>
        <end position="143"/>
    </location>
</feature>
<evidence type="ECO:0000259" key="1">
    <source>
        <dbReference type="Pfam" id="PF24964"/>
    </source>
</evidence>
<sequence length="511" mass="59037">MPLDIDLNITFSFPEEQSSSICESIAPSNIETPQFEFELNHPSNLIVEDNMNQDVPSNIESSEFEFELTHFPYVNDEDSLTSEINSRKREFLTNEQRKAIYHILLSLSPDGKSHKYGVIPRIAALYNVHRSVIYRIWNQVKDTGNVCHRKTLCGRKRVQLDFERMRQVPLSKRSTYRALSNALNIPKTSLIRLQKSGVIRRHSSTLKPYLKEDNMINRLRFCKDMLDSNSLPHDPKFISMHNIVFIDEKWFYITKTKNNYYLLSDEEEPYRTCKSKNFIGKLMFLAAVARPRFDDEKNVTFSGKIGIFPFVYEQPARRSSVNRVAGTLERKPITSVTREVNKSFLISKVLPAIKSMWPREDVGKIIYIQQDNARSHISTNDPDFCRAASEDGFDIQMTCQPPNSPDLNVLDLGFFNAIQSLQQQEAVNSIDELIDAVQKAFDDFSCQQSDKIFSTLQSCMIEIMKIKGSNKYKIPHMKKDMMYNQGCIPTQLSCDSLLIQEVTEYLQSFDD</sequence>
<dbReference type="Pfam" id="PF24964">
    <property type="entry name" value="DUF7769"/>
    <property type="match status" value="1"/>
</dbReference>
<dbReference type="InterPro" id="IPR056671">
    <property type="entry name" value="DUF7769"/>
</dbReference>
<dbReference type="PANTHER" id="PTHR47169:SF2">
    <property type="entry name" value="OS01G0541250 PROTEIN"/>
    <property type="match status" value="1"/>
</dbReference>
<dbReference type="GO" id="GO:0003676">
    <property type="term" value="F:nucleic acid binding"/>
    <property type="evidence" value="ECO:0007669"/>
    <property type="project" value="InterPro"/>
</dbReference>
<reference evidence="2 3" key="1">
    <citation type="submission" date="2023-01" db="EMBL/GenBank/DDBJ databases">
        <authorList>
            <person name="Kreplak J."/>
        </authorList>
    </citation>
    <scope>NUCLEOTIDE SEQUENCE [LARGE SCALE GENOMIC DNA]</scope>
</reference>
<evidence type="ECO:0000313" key="2">
    <source>
        <dbReference type="EMBL" id="CAI8611242.1"/>
    </source>
</evidence>
<accession>A0AAV1ALG9</accession>
<dbReference type="PANTHER" id="PTHR47169">
    <property type="entry name" value="OS01G0541250 PROTEIN"/>
    <property type="match status" value="1"/>
</dbReference>
<dbReference type="AlphaFoldDB" id="A0AAV1ALG9"/>
<dbReference type="InterPro" id="IPR036397">
    <property type="entry name" value="RNaseH_sf"/>
</dbReference>
<protein>
    <recommendedName>
        <fullName evidence="1">DUF7769 domain-containing protein</fullName>
    </recommendedName>
</protein>
<keyword evidence="3" id="KW-1185">Reference proteome</keyword>
<organism evidence="2 3">
    <name type="scientific">Vicia faba</name>
    <name type="common">Broad bean</name>
    <name type="synonym">Faba vulgaris</name>
    <dbReference type="NCBI Taxonomy" id="3906"/>
    <lineage>
        <taxon>Eukaryota</taxon>
        <taxon>Viridiplantae</taxon>
        <taxon>Streptophyta</taxon>
        <taxon>Embryophyta</taxon>
        <taxon>Tracheophyta</taxon>
        <taxon>Spermatophyta</taxon>
        <taxon>Magnoliopsida</taxon>
        <taxon>eudicotyledons</taxon>
        <taxon>Gunneridae</taxon>
        <taxon>Pentapetalae</taxon>
        <taxon>rosids</taxon>
        <taxon>fabids</taxon>
        <taxon>Fabales</taxon>
        <taxon>Fabaceae</taxon>
        <taxon>Papilionoideae</taxon>
        <taxon>50 kb inversion clade</taxon>
        <taxon>NPAAA clade</taxon>
        <taxon>Hologalegina</taxon>
        <taxon>IRL clade</taxon>
        <taxon>Fabeae</taxon>
        <taxon>Vicia</taxon>
    </lineage>
</organism>
<dbReference type="Proteomes" id="UP001157006">
    <property type="component" value="Chromosome 4"/>
</dbReference>
<evidence type="ECO:0000313" key="3">
    <source>
        <dbReference type="Proteomes" id="UP001157006"/>
    </source>
</evidence>
<gene>
    <name evidence="2" type="ORF">VFH_IV220200</name>
</gene>
<name>A0AAV1ALG9_VICFA</name>
<dbReference type="Gene3D" id="3.30.420.10">
    <property type="entry name" value="Ribonuclease H-like superfamily/Ribonuclease H"/>
    <property type="match status" value="1"/>
</dbReference>